<dbReference type="GO" id="GO:0006310">
    <property type="term" value="P:DNA recombination"/>
    <property type="evidence" value="ECO:0007669"/>
    <property type="project" value="UniProtKB-KW"/>
</dbReference>
<dbReference type="AlphaFoldDB" id="A0AAN4UTB5"/>
<evidence type="ECO:0000313" key="4">
    <source>
        <dbReference type="EMBL" id="SDX49130.1"/>
    </source>
</evidence>
<dbReference type="InterPro" id="IPR011010">
    <property type="entry name" value="DNA_brk_join_enz"/>
</dbReference>
<dbReference type="InterPro" id="IPR013762">
    <property type="entry name" value="Integrase-like_cat_sf"/>
</dbReference>
<dbReference type="Gene3D" id="1.10.443.10">
    <property type="entry name" value="Intergrase catalytic core"/>
    <property type="match status" value="1"/>
</dbReference>
<dbReference type="GO" id="GO:0015074">
    <property type="term" value="P:DNA integration"/>
    <property type="evidence" value="ECO:0007669"/>
    <property type="project" value="InterPro"/>
</dbReference>
<dbReference type="RefSeq" id="WP_035837917.1">
    <property type="nucleotide sequence ID" value="NZ_BNAB01000015.1"/>
</dbReference>
<reference evidence="3" key="1">
    <citation type="journal article" date="2014" name="Int. J. Syst. Evol. Microbiol.">
        <title>Complete genome sequence of Corynebacterium casei LMG S-19264T (=DSM 44701T), isolated from a smear-ripened cheese.</title>
        <authorList>
            <consortium name="US DOE Joint Genome Institute (JGI-PGF)"/>
            <person name="Walter F."/>
            <person name="Albersmeier A."/>
            <person name="Kalinowski J."/>
            <person name="Ruckert C."/>
        </authorList>
    </citation>
    <scope>NUCLEOTIDE SEQUENCE</scope>
    <source>
        <strain evidence="3">CGMCC 1.10859</strain>
    </source>
</reference>
<dbReference type="Proteomes" id="UP000199541">
    <property type="component" value="Unassembled WGS sequence"/>
</dbReference>
<gene>
    <name evidence="3" type="ORF">GCM10008024_29800</name>
    <name evidence="4" type="ORF">SAMN05444006_1181</name>
</gene>
<feature type="region of interest" description="Disordered" evidence="2">
    <location>
        <begin position="156"/>
        <end position="220"/>
    </location>
</feature>
<dbReference type="EMBL" id="BNAB01000015">
    <property type="protein sequence ID" value="GHE04090.1"/>
    <property type="molecule type" value="Genomic_DNA"/>
</dbReference>
<keyword evidence="1" id="KW-0233">DNA recombination</keyword>
<reference evidence="4 5" key="2">
    <citation type="submission" date="2016-10" db="EMBL/GenBank/DDBJ databases">
        <authorList>
            <person name="Varghese N."/>
            <person name="Submissions S."/>
        </authorList>
    </citation>
    <scope>NUCLEOTIDE SEQUENCE [LARGE SCALE GENOMIC DNA]</scope>
    <source>
        <strain evidence="4 5">DSM 24802</strain>
    </source>
</reference>
<dbReference type="Proteomes" id="UP000634647">
    <property type="component" value="Unassembled WGS sequence"/>
</dbReference>
<evidence type="ECO:0000256" key="1">
    <source>
        <dbReference type="ARBA" id="ARBA00023172"/>
    </source>
</evidence>
<reference evidence="3" key="3">
    <citation type="submission" date="2023-06" db="EMBL/GenBank/DDBJ databases">
        <authorList>
            <person name="Sun Q."/>
            <person name="Zhou Y."/>
        </authorList>
    </citation>
    <scope>NUCLEOTIDE SEQUENCE</scope>
    <source>
        <strain evidence="3">CGMCC 1.10859</strain>
    </source>
</reference>
<accession>A0AAN4UTB5</accession>
<sequence length="700" mass="77116">MPIARQDAETLLVELARCELEIFEAARAAAPARSEEAANLAAACERAMQDTLRRALALGDREVARNPLRNVAARLGIALPEDDADWQSLAYEATRVLLDVSVERERRHVGLYEGKTMFFRSVVHQQAGGASRALTVGAASVQVSTRTVPARVLETVPSAAPAAPTGPDRPSGNAQPAATGEVTPVQRHHQLPQEKSMPSELSNPPVESHAAVCPVTPRPISGSTPGASTFLGSCARIPATPVEPEISEEMRREIRAAARPPKILVDTSLLSPESQAALRKPRGITLGEGFRLYIELKALGYEDNFSARQKRCAEAGRKWAKSSAGNAEIAGRIWIDLLGDRPVDDIFWMEATDALSVIERLPTYHGKGGELVNTHGYLDLVERADDLAKAGAEAAKESLLKMGTPTEAELEQAEIDNRVPRIRANTFIRHGRMANRVGKMLFSMQLIDENPFTVCAWTNREEKRLKALQDGPARTVWDDRINALFRSPVFQGQTAEPGDPLFWAPLIARFMGLRMEECLQLRPGDFGSQDDVPYLRIHNGDGNSLKSPAAQRNLPIHPALLELGLLRLVALRQKQGQPRLFPDLKRGQTKNSFSELFTKTFGYYRNANECYWKGLDFHALRTSYHGDLLNHGRSDAIRRRLMGHEPQDEGEKSYAQGLKMSALLERITCIDVDISMIVSPFADGPAPLSERAEELGLRVV</sequence>
<comment type="caution">
    <text evidence="3">The sequence shown here is derived from an EMBL/GenBank/DDBJ whole genome shotgun (WGS) entry which is preliminary data.</text>
</comment>
<proteinExistence type="predicted"/>
<dbReference type="GO" id="GO:0003677">
    <property type="term" value="F:DNA binding"/>
    <property type="evidence" value="ECO:0007669"/>
    <property type="project" value="InterPro"/>
</dbReference>
<name>A0AAN4UTB5_9RHOB</name>
<evidence type="ECO:0000313" key="6">
    <source>
        <dbReference type="Proteomes" id="UP000634647"/>
    </source>
</evidence>
<dbReference type="EMBL" id="FNOB01000018">
    <property type="protein sequence ID" value="SDX49130.1"/>
    <property type="molecule type" value="Genomic_DNA"/>
</dbReference>
<evidence type="ECO:0000256" key="2">
    <source>
        <dbReference type="SAM" id="MobiDB-lite"/>
    </source>
</evidence>
<dbReference type="SUPFAM" id="SSF56349">
    <property type="entry name" value="DNA breaking-rejoining enzymes"/>
    <property type="match status" value="1"/>
</dbReference>
<keyword evidence="5" id="KW-1185">Reference proteome</keyword>
<evidence type="ECO:0000313" key="5">
    <source>
        <dbReference type="Proteomes" id="UP000199541"/>
    </source>
</evidence>
<organism evidence="3 6">
    <name type="scientific">Allgaiera indica</name>
    <dbReference type="NCBI Taxonomy" id="765699"/>
    <lineage>
        <taxon>Bacteria</taxon>
        <taxon>Pseudomonadati</taxon>
        <taxon>Pseudomonadota</taxon>
        <taxon>Alphaproteobacteria</taxon>
        <taxon>Rhodobacterales</taxon>
        <taxon>Paracoccaceae</taxon>
        <taxon>Allgaiera</taxon>
    </lineage>
</organism>
<evidence type="ECO:0000313" key="3">
    <source>
        <dbReference type="EMBL" id="GHE04090.1"/>
    </source>
</evidence>
<protein>
    <submittedName>
        <fullName evidence="4">Phage integrase family protein</fullName>
    </submittedName>
</protein>